<name>J3M1X9_ORYBR</name>
<reference evidence="1" key="1">
    <citation type="journal article" date="2013" name="Nat. Commun.">
        <title>Whole-genome sequencing of Oryza brachyantha reveals mechanisms underlying Oryza genome evolution.</title>
        <authorList>
            <person name="Chen J."/>
            <person name="Huang Q."/>
            <person name="Gao D."/>
            <person name="Wang J."/>
            <person name="Lang Y."/>
            <person name="Liu T."/>
            <person name="Li B."/>
            <person name="Bai Z."/>
            <person name="Luis Goicoechea J."/>
            <person name="Liang C."/>
            <person name="Chen C."/>
            <person name="Zhang W."/>
            <person name="Sun S."/>
            <person name="Liao Y."/>
            <person name="Zhang X."/>
            <person name="Yang L."/>
            <person name="Song C."/>
            <person name="Wang M."/>
            <person name="Shi J."/>
            <person name="Liu G."/>
            <person name="Liu J."/>
            <person name="Zhou H."/>
            <person name="Zhou W."/>
            <person name="Yu Q."/>
            <person name="An N."/>
            <person name="Chen Y."/>
            <person name="Cai Q."/>
            <person name="Wang B."/>
            <person name="Liu B."/>
            <person name="Min J."/>
            <person name="Huang Y."/>
            <person name="Wu H."/>
            <person name="Li Z."/>
            <person name="Zhang Y."/>
            <person name="Yin Y."/>
            <person name="Song W."/>
            <person name="Jiang J."/>
            <person name="Jackson S.A."/>
            <person name="Wing R.A."/>
            <person name="Wang J."/>
            <person name="Chen M."/>
        </authorList>
    </citation>
    <scope>NUCLEOTIDE SEQUENCE [LARGE SCALE GENOMIC DNA]</scope>
    <source>
        <strain evidence="1">cv. IRGC 101232</strain>
    </source>
</reference>
<dbReference type="EnsemblPlants" id="OB04G34040.1">
    <property type="protein sequence ID" value="OB04G34040.1"/>
    <property type="gene ID" value="OB04G34040"/>
</dbReference>
<keyword evidence="2" id="KW-1185">Reference proteome</keyword>
<accession>J3M1X9</accession>
<evidence type="ECO:0000313" key="1">
    <source>
        <dbReference type="EnsemblPlants" id="OB04G34040.1"/>
    </source>
</evidence>
<dbReference type="Gramene" id="OB04G34040.1">
    <property type="protein sequence ID" value="OB04G34040.1"/>
    <property type="gene ID" value="OB04G34040"/>
</dbReference>
<evidence type="ECO:0000313" key="2">
    <source>
        <dbReference type="Proteomes" id="UP000006038"/>
    </source>
</evidence>
<sequence length="205" mass="22970">MSPPLAVAPLLRCSFLAARRTPLPLGRLAIDRCRGAWHVRTERSVSYCRAIRKAVVRRRRQVGNVCRSCRRAGVRCASVGAAHRWKRRKATDRRWPWEAAEGHSGEAVGYQTDTNTGDKVYTRTRLLWEQKTGFRQLKTGTSRCHDKAPAEGAESLKMIEMVMSFQTVQTNGVQLITLIFKRLLPSPTKSEVGSKANIGLGTKLP</sequence>
<dbReference type="HOGENOM" id="CLU_1339362_0_0_1"/>
<dbReference type="Proteomes" id="UP000006038">
    <property type="component" value="Chromosome 4"/>
</dbReference>
<dbReference type="AlphaFoldDB" id="J3M1X9"/>
<reference evidence="1" key="2">
    <citation type="submission" date="2013-04" db="UniProtKB">
        <authorList>
            <consortium name="EnsemblPlants"/>
        </authorList>
    </citation>
    <scope>IDENTIFICATION</scope>
</reference>
<organism evidence="1">
    <name type="scientific">Oryza brachyantha</name>
    <name type="common">malo sina</name>
    <dbReference type="NCBI Taxonomy" id="4533"/>
    <lineage>
        <taxon>Eukaryota</taxon>
        <taxon>Viridiplantae</taxon>
        <taxon>Streptophyta</taxon>
        <taxon>Embryophyta</taxon>
        <taxon>Tracheophyta</taxon>
        <taxon>Spermatophyta</taxon>
        <taxon>Magnoliopsida</taxon>
        <taxon>Liliopsida</taxon>
        <taxon>Poales</taxon>
        <taxon>Poaceae</taxon>
        <taxon>BOP clade</taxon>
        <taxon>Oryzoideae</taxon>
        <taxon>Oryzeae</taxon>
        <taxon>Oryzinae</taxon>
        <taxon>Oryza</taxon>
    </lineage>
</organism>
<protein>
    <submittedName>
        <fullName evidence="1">Uncharacterized protein</fullName>
    </submittedName>
</protein>
<proteinExistence type="predicted"/>